<accession>A0A372LMY2</accession>
<name>A0A372LMY2_9BACI</name>
<dbReference type="Proteomes" id="UP000264541">
    <property type="component" value="Unassembled WGS sequence"/>
</dbReference>
<organism evidence="1 2">
    <name type="scientific">Peribacillus saganii</name>
    <dbReference type="NCBI Taxonomy" id="2303992"/>
    <lineage>
        <taxon>Bacteria</taxon>
        <taxon>Bacillati</taxon>
        <taxon>Bacillota</taxon>
        <taxon>Bacilli</taxon>
        <taxon>Bacillales</taxon>
        <taxon>Bacillaceae</taxon>
        <taxon>Peribacillus</taxon>
    </lineage>
</organism>
<dbReference type="RefSeq" id="WP_117326849.1">
    <property type="nucleotide sequence ID" value="NZ_QVTE01000031.1"/>
</dbReference>
<protein>
    <recommendedName>
        <fullName evidence="3">EfeO-type cupredoxin-like domain-containing protein</fullName>
    </recommendedName>
</protein>
<evidence type="ECO:0000313" key="2">
    <source>
        <dbReference type="Proteomes" id="UP000264541"/>
    </source>
</evidence>
<comment type="caution">
    <text evidence="1">The sequence shown here is derived from an EMBL/GenBank/DDBJ whole genome shotgun (WGS) entry which is preliminary data.</text>
</comment>
<proteinExistence type="predicted"/>
<dbReference type="OrthoDB" id="9773354at2"/>
<dbReference type="EMBL" id="QVTE01000031">
    <property type="protein sequence ID" value="RFU68709.1"/>
    <property type="molecule type" value="Genomic_DNA"/>
</dbReference>
<gene>
    <name evidence="1" type="ORF">D0469_11255</name>
</gene>
<keyword evidence="2" id="KW-1185">Reference proteome</keyword>
<dbReference type="Gene3D" id="2.60.40.420">
    <property type="entry name" value="Cupredoxins - blue copper proteins"/>
    <property type="match status" value="1"/>
</dbReference>
<sequence>MKFIIIRRKWLLVGLAIVALGLSGWYYLIPLTAETAKMENSVQNFEINMVTGEYKTTTKDGKELEAYRWDPGTIFIPQDKQVNLKIFGVNGSEHPFHIEGTDIKGVVRKGKETVIPLMFKKEGTYRLICETHIHSGSGGPMIAYLVVD</sequence>
<evidence type="ECO:0008006" key="3">
    <source>
        <dbReference type="Google" id="ProtNLM"/>
    </source>
</evidence>
<reference evidence="1 2" key="1">
    <citation type="submission" date="2018-08" db="EMBL/GenBank/DDBJ databases">
        <title>Bacillus chawlae sp. nov., Bacillus glennii sp. nov., and Bacillus saganii sp. nov. Isolated from the Vehicle Assembly Building at Kennedy Space Center where the Viking Spacecraft were Assembled.</title>
        <authorList>
            <person name="Seuylemezian A."/>
            <person name="Vaishampayan P."/>
        </authorList>
    </citation>
    <scope>NUCLEOTIDE SEQUENCE [LARGE SCALE GENOMIC DNA]</scope>
    <source>
        <strain evidence="1 2">V47-23a</strain>
    </source>
</reference>
<dbReference type="InterPro" id="IPR008972">
    <property type="entry name" value="Cupredoxin"/>
</dbReference>
<evidence type="ECO:0000313" key="1">
    <source>
        <dbReference type="EMBL" id="RFU68709.1"/>
    </source>
</evidence>
<dbReference type="AlphaFoldDB" id="A0A372LMY2"/>
<dbReference type="SUPFAM" id="SSF49503">
    <property type="entry name" value="Cupredoxins"/>
    <property type="match status" value="1"/>
</dbReference>